<dbReference type="EMBL" id="JABANP010000024">
    <property type="protein sequence ID" value="KAF4695097.1"/>
    <property type="molecule type" value="Genomic_DNA"/>
</dbReference>
<proteinExistence type="predicted"/>
<dbReference type="Pfam" id="PF00787">
    <property type="entry name" value="PX"/>
    <property type="match status" value="2"/>
</dbReference>
<evidence type="ECO:0000256" key="1">
    <source>
        <dbReference type="SAM" id="MobiDB-lite"/>
    </source>
</evidence>
<feature type="compositionally biased region" description="Low complexity" evidence="1">
    <location>
        <begin position="693"/>
        <end position="710"/>
    </location>
</feature>
<feature type="transmembrane region" description="Helical" evidence="2">
    <location>
        <begin position="147"/>
        <end position="168"/>
    </location>
</feature>
<keyword evidence="2" id="KW-0472">Membrane</keyword>
<dbReference type="InterPro" id="IPR036871">
    <property type="entry name" value="PX_dom_sf"/>
</dbReference>
<dbReference type="Proteomes" id="UP000541610">
    <property type="component" value="Unassembled WGS sequence"/>
</dbReference>
<dbReference type="SUPFAM" id="SSF64268">
    <property type="entry name" value="PX domain"/>
    <property type="match status" value="2"/>
</dbReference>
<feature type="transmembrane region" description="Helical" evidence="2">
    <location>
        <begin position="53"/>
        <end position="73"/>
    </location>
</feature>
<dbReference type="Gene3D" id="3.30.1520.10">
    <property type="entry name" value="Phox-like domain"/>
    <property type="match status" value="2"/>
</dbReference>
<organism evidence="4 5">
    <name type="scientific">Perkinsus olseni</name>
    <name type="common">Perkinsus atlanticus</name>
    <dbReference type="NCBI Taxonomy" id="32597"/>
    <lineage>
        <taxon>Eukaryota</taxon>
        <taxon>Sar</taxon>
        <taxon>Alveolata</taxon>
        <taxon>Perkinsozoa</taxon>
        <taxon>Perkinsea</taxon>
        <taxon>Perkinsida</taxon>
        <taxon>Perkinsidae</taxon>
        <taxon>Perkinsus</taxon>
    </lineage>
</organism>
<feature type="region of interest" description="Disordered" evidence="1">
    <location>
        <begin position="693"/>
        <end position="715"/>
    </location>
</feature>
<accession>A0A7J6PGP5</accession>
<dbReference type="PROSITE" id="PS50195">
    <property type="entry name" value="PX"/>
    <property type="match status" value="1"/>
</dbReference>
<sequence length="925" mass="103041">MSVEPTTAPLTTTRIGAALCGEDDIADCVVELGVLMIPYYMFILMVPLRIHEVCCGFLATGNAGITAAALMFYDKIYAASYVVLTPLIHSFCWFIALVLLDLEYRRYLPQSWLGLRSFWLLTGITSFARVVWLFVSSLEKTPVYLLLYPYETVVLSILLAAAQLLLMWMSVAIPSDLSLALFPHIQRLMQAGRLYPSSGSQGMIEHTIDSGYSPPSVGSPSMPLPAFRPCLKLLDVQVVAKIGPAGQALTEYKLFTRVYPQAGEAFQITAKRRFKVLKWLDDRLRVMFDYDRFPEFHAKMGSFPPREVVEANPFTRQVGLREYFRTLYTSQIFMVPELLDMHFSRFTELLAPIYETVNVLSSGRSKKYVWSQEAATAVGSITEATFNIPLKQFAYNETLDGTFAGMMDASDMGCSAALHQLGGVKFVELIPDILKDPEGSARVGLNPMRGMKQLNAFVCLSTNQLRVEEKARMSMRGRGSVGLNLPGTGDQLQRLGSAATSSYNRLETRGSPMNASSLNGLPAPFSLPGVEEISTSFLGVRTKVTGYVAICPGDRPINSLRRTRSELKQSTGDVLPSSIIYYDISTEIPTSDIVYFSSHRYSEFETLALRLRDFLQVRLIVSLPAKLRMPGVSRTAFLEQRRENLEHFLRGLLADPAVCHCLLLWDFLNVPRSELDHLLDPFWGNGAAEALGPGRPLSPSQSPRRFSSSLDTGRASHNNYATLRSSTILGRSSLDRSSPSPLSSMALSRDTSLSGLFGMSAPQSMGVLPETLEESPSLGLEDSTQRAELVLYHYDIDCLPEARPKAFFILKLFRPSNGSVDPYTDQWVLLQRRYSEFRDLYQALHAHFAHDPQARKILNDLVFPMKALSHRADLEKAQNEERAQMLGQWIAGVVSCIDIIGCPVLEDFMKRDDVGSRQLNTAAAR</sequence>
<dbReference type="SMART" id="SM00312">
    <property type="entry name" value="PX"/>
    <property type="match status" value="2"/>
</dbReference>
<feature type="transmembrane region" description="Helical" evidence="2">
    <location>
        <begin position="112"/>
        <end position="135"/>
    </location>
</feature>
<evidence type="ECO:0000256" key="2">
    <source>
        <dbReference type="SAM" id="Phobius"/>
    </source>
</evidence>
<dbReference type="InterPro" id="IPR001683">
    <property type="entry name" value="PX_dom"/>
</dbReference>
<keyword evidence="2" id="KW-0812">Transmembrane</keyword>
<protein>
    <recommendedName>
        <fullName evidence="3">PX domain-containing protein</fullName>
    </recommendedName>
</protein>
<feature type="transmembrane region" description="Helical" evidence="2">
    <location>
        <begin position="79"/>
        <end position="100"/>
    </location>
</feature>
<evidence type="ECO:0000259" key="3">
    <source>
        <dbReference type="PROSITE" id="PS50195"/>
    </source>
</evidence>
<dbReference type="AlphaFoldDB" id="A0A7J6PGP5"/>
<dbReference type="OrthoDB" id="430293at2759"/>
<feature type="domain" description="PX" evidence="3">
    <location>
        <begin position="560"/>
        <end position="675"/>
    </location>
</feature>
<gene>
    <name evidence="4" type="ORF">FOZ60_005834</name>
</gene>
<evidence type="ECO:0000313" key="5">
    <source>
        <dbReference type="Proteomes" id="UP000541610"/>
    </source>
</evidence>
<dbReference type="PANTHER" id="PTHR22775:SF3">
    <property type="entry name" value="SORTING NEXIN-13"/>
    <property type="match status" value="1"/>
</dbReference>
<reference evidence="4 5" key="1">
    <citation type="submission" date="2020-04" db="EMBL/GenBank/DDBJ databases">
        <title>Perkinsus olseni comparative genomics.</title>
        <authorList>
            <person name="Bogema D.R."/>
        </authorList>
    </citation>
    <scope>NUCLEOTIDE SEQUENCE [LARGE SCALE GENOMIC DNA]</scope>
    <source>
        <strain evidence="4">00978-12</strain>
    </source>
</reference>
<comment type="caution">
    <text evidence="4">The sequence shown here is derived from an EMBL/GenBank/DDBJ whole genome shotgun (WGS) entry which is preliminary data.</text>
</comment>
<dbReference type="GO" id="GO:0035091">
    <property type="term" value="F:phosphatidylinositol binding"/>
    <property type="evidence" value="ECO:0007669"/>
    <property type="project" value="InterPro"/>
</dbReference>
<dbReference type="PANTHER" id="PTHR22775">
    <property type="entry name" value="SORTING NEXIN"/>
    <property type="match status" value="1"/>
</dbReference>
<dbReference type="CDD" id="cd06093">
    <property type="entry name" value="PX_domain"/>
    <property type="match status" value="3"/>
</dbReference>
<name>A0A7J6PGP5_PEROL</name>
<evidence type="ECO:0000313" key="4">
    <source>
        <dbReference type="EMBL" id="KAF4695097.1"/>
    </source>
</evidence>
<keyword evidence="2" id="KW-1133">Transmembrane helix</keyword>